<feature type="coiled-coil region" evidence="1">
    <location>
        <begin position="10"/>
        <end position="37"/>
    </location>
</feature>
<dbReference type="EMBL" id="MN448294">
    <property type="protein sequence ID" value="QFG74839.1"/>
    <property type="molecule type" value="Genomic_DNA"/>
</dbReference>
<evidence type="ECO:0000313" key="2">
    <source>
        <dbReference type="EMBL" id="QFG74839.1"/>
    </source>
</evidence>
<evidence type="ECO:0000256" key="1">
    <source>
        <dbReference type="SAM" id="Coils"/>
    </source>
</evidence>
<reference evidence="2" key="1">
    <citation type="journal article" date="2019" name="Philos. Trans. R. Soc. Lond., B, Biol. Sci.">
        <title>Targeted metagenomic recovery of four divergent viruses reveals shared and distinctive characteristics of giant viruses of marine eukaryotes.</title>
        <authorList>
            <person name="Needham D.M."/>
            <person name="Poirier C."/>
            <person name="Hehenberger E."/>
            <person name="Jimenez V."/>
            <person name="Swalwell J.E."/>
            <person name="Santoro A.E."/>
            <person name="Worden A.Z."/>
        </authorList>
    </citation>
    <scope>NUCLEOTIDE SEQUENCE</scope>
    <source>
        <strain evidence="2">OPacV-421</strain>
    </source>
</reference>
<accession>A0A5J6VLN3</accession>
<organism evidence="2">
    <name type="scientific">Megaviridae environmental sample</name>
    <dbReference type="NCBI Taxonomy" id="1737588"/>
    <lineage>
        <taxon>Viruses</taxon>
        <taxon>Varidnaviria</taxon>
        <taxon>Bamfordvirae</taxon>
        <taxon>Nucleocytoviricota</taxon>
        <taxon>Megaviricetes</taxon>
        <taxon>Imitervirales</taxon>
        <taxon>Mimiviridae</taxon>
        <taxon>environmental samples</taxon>
    </lineage>
</organism>
<dbReference type="InterPro" id="IPR043918">
    <property type="entry name" value="DUF5760"/>
</dbReference>
<proteinExistence type="predicted"/>
<keyword evidence="1" id="KW-0175">Coiled coil</keyword>
<dbReference type="Pfam" id="PF19064">
    <property type="entry name" value="DUF5760"/>
    <property type="match status" value="1"/>
</dbReference>
<sequence>MSLNENIQNWVRYSNKIKELQQELNSLREKKNIEEHTIISIAESKQLLNNNIKVECGIMKFCNTNKYTPLTLQYIHSCLANIIEDSEQAELILNYIKENRQVSRKLNIKLVNSI</sequence>
<name>A0A5J6VLN3_9VIRU</name>
<protein>
    <submittedName>
        <fullName evidence="2">Uncharacterized protein</fullName>
    </submittedName>
</protein>